<dbReference type="PANTHER" id="PTHR18964">
    <property type="entry name" value="ROK (REPRESSOR, ORF, KINASE) FAMILY"/>
    <property type="match status" value="1"/>
</dbReference>
<protein>
    <submittedName>
        <fullName evidence="1">ROK family protein</fullName>
    </submittedName>
</protein>
<dbReference type="SUPFAM" id="SSF53067">
    <property type="entry name" value="Actin-like ATPase domain"/>
    <property type="match status" value="1"/>
</dbReference>
<organism evidence="1 2">
    <name type="scientific">Candidatus Avisuccinivibrio stercorigallinarum</name>
    <dbReference type="NCBI Taxonomy" id="2840704"/>
    <lineage>
        <taxon>Bacteria</taxon>
        <taxon>Pseudomonadati</taxon>
        <taxon>Pseudomonadota</taxon>
        <taxon>Gammaproteobacteria</taxon>
        <taxon>Aeromonadales</taxon>
        <taxon>Succinivibrionaceae</taxon>
        <taxon>Succinivibrionaceae incertae sedis</taxon>
        <taxon>Candidatus Avisuccinivibrio</taxon>
    </lineage>
</organism>
<comment type="caution">
    <text evidence="1">The sequence shown here is derived from an EMBL/GenBank/DDBJ whole genome shotgun (WGS) entry which is preliminary data.</text>
</comment>
<dbReference type="Proteomes" id="UP000823631">
    <property type="component" value="Unassembled WGS sequence"/>
</dbReference>
<reference evidence="1" key="2">
    <citation type="journal article" date="2021" name="PeerJ">
        <title>Extensive microbial diversity within the chicken gut microbiome revealed by metagenomics and culture.</title>
        <authorList>
            <person name="Gilroy R."/>
            <person name="Ravi A."/>
            <person name="Getino M."/>
            <person name="Pursley I."/>
            <person name="Horton D.L."/>
            <person name="Alikhan N.F."/>
            <person name="Baker D."/>
            <person name="Gharbi K."/>
            <person name="Hall N."/>
            <person name="Watson M."/>
            <person name="Adriaenssens E.M."/>
            <person name="Foster-Nyarko E."/>
            <person name="Jarju S."/>
            <person name="Secka A."/>
            <person name="Antonio M."/>
            <person name="Oren A."/>
            <person name="Chaudhuri R.R."/>
            <person name="La Ragione R."/>
            <person name="Hildebrand F."/>
            <person name="Pallen M.J."/>
        </authorList>
    </citation>
    <scope>NUCLEOTIDE SEQUENCE</scope>
    <source>
        <strain evidence="1">17213</strain>
    </source>
</reference>
<proteinExistence type="predicted"/>
<dbReference type="Pfam" id="PF00480">
    <property type="entry name" value="ROK"/>
    <property type="match status" value="1"/>
</dbReference>
<dbReference type="CDD" id="cd24058">
    <property type="entry name" value="ASKHA_NBD_ROK_PPGK"/>
    <property type="match status" value="1"/>
</dbReference>
<reference evidence="1" key="1">
    <citation type="submission" date="2020-10" db="EMBL/GenBank/DDBJ databases">
        <authorList>
            <person name="Gilroy R."/>
        </authorList>
    </citation>
    <scope>NUCLEOTIDE SEQUENCE</scope>
    <source>
        <strain evidence="1">17213</strain>
    </source>
</reference>
<evidence type="ECO:0000313" key="1">
    <source>
        <dbReference type="EMBL" id="MBO8415296.1"/>
    </source>
</evidence>
<dbReference type="NCBIfam" id="NF045942">
    <property type="entry name" value="PolPhglucPhase"/>
    <property type="match status" value="1"/>
</dbReference>
<dbReference type="Gene3D" id="3.30.420.40">
    <property type="match status" value="2"/>
</dbReference>
<dbReference type="InterPro" id="IPR000600">
    <property type="entry name" value="ROK"/>
</dbReference>
<dbReference type="PANTHER" id="PTHR18964:SF146">
    <property type="entry name" value="POLYPHOSPHATE GLUCOKINASE"/>
    <property type="match status" value="1"/>
</dbReference>
<sequence>MEILGVDIGGSGIKGAVVDTKTGELKTERLRLKTPQPATPEAVAETLKELVEQIGWKGPVACGFPARVIHGVVYTAANIDKSWINTKVEELFSKTLGSEVYVANDADVAGLAEMHFGAGRDYQQGTQVLFLTIGTGIGSALFLNGKLYANTELGHLKFHGDSAERYCSDSARERYELKWKEFGERFNEYLTYVEFLLQPDVIILGGGASKKFDKYSECFTVKTKVIPAETLNMAGIIGAAMYGELRMKEAQKAKKK</sequence>
<name>A0A9D9GSQ5_9GAMM</name>
<dbReference type="InterPro" id="IPR043129">
    <property type="entry name" value="ATPase_NBD"/>
</dbReference>
<accession>A0A9D9GSQ5</accession>
<evidence type="ECO:0000313" key="2">
    <source>
        <dbReference type="Proteomes" id="UP000823631"/>
    </source>
</evidence>
<dbReference type="AlphaFoldDB" id="A0A9D9GSQ5"/>
<dbReference type="EMBL" id="JADINH010000052">
    <property type="protein sequence ID" value="MBO8415296.1"/>
    <property type="molecule type" value="Genomic_DNA"/>
</dbReference>
<gene>
    <name evidence="1" type="ORF">IAB19_02820</name>
</gene>